<dbReference type="Proteomes" id="UP000215137">
    <property type="component" value="Chromosome"/>
</dbReference>
<dbReference type="NCBIfam" id="TIGR02840">
    <property type="entry name" value="spore_YtaF"/>
    <property type="match status" value="1"/>
</dbReference>
<feature type="transmembrane region" description="Helical" evidence="5">
    <location>
        <begin position="65"/>
        <end position="87"/>
    </location>
</feature>
<sequence>MTQMMTLIILAIAVSLDSFSVGLTYGLRKMKIPIKSILIIACCSAFTLLISMGIGHTIAKFISPAFANSIGGIILIVLGAWVLYQFFRPEKEKDKDALPHEKILLNFEIKSLGVVINILRKPMVADIDKSGTITGIEAFLLGFALSLDAFGAGIGAAMLGFSPYYLAICVAVMSSLFVFGGMSIGSIFSKSQWMQRCSFIPGLILIILGIWKI</sequence>
<evidence type="ECO:0000256" key="2">
    <source>
        <dbReference type="ARBA" id="ARBA00022692"/>
    </source>
</evidence>
<gene>
    <name evidence="6" type="primary">ytaF</name>
    <name evidence="6" type="ORF">CKF48_16525</name>
</gene>
<evidence type="ECO:0000256" key="1">
    <source>
        <dbReference type="ARBA" id="ARBA00022475"/>
    </source>
</evidence>
<keyword evidence="3 5" id="KW-1133">Transmembrane helix</keyword>
<keyword evidence="7" id="KW-1185">Reference proteome</keyword>
<dbReference type="KEGG" id="bko:CKF48_16525"/>
<dbReference type="OrthoDB" id="1679205at2"/>
<dbReference type="RefSeq" id="WP_095372317.1">
    <property type="nucleotide sequence ID" value="NZ_CP022983.1"/>
</dbReference>
<name>A0A248TKU5_9BACI</name>
<dbReference type="InterPro" id="IPR014205">
    <property type="entry name" value="Spore_YtaF"/>
</dbReference>
<dbReference type="EMBL" id="CP022983">
    <property type="protein sequence ID" value="ASV68749.1"/>
    <property type="molecule type" value="Genomic_DNA"/>
</dbReference>
<keyword evidence="1" id="KW-1003">Cell membrane</keyword>
<evidence type="ECO:0000313" key="6">
    <source>
        <dbReference type="EMBL" id="ASV68749.1"/>
    </source>
</evidence>
<accession>A0A248TKU5</accession>
<keyword evidence="4 5" id="KW-0472">Membrane</keyword>
<feature type="transmembrane region" description="Helical" evidence="5">
    <location>
        <begin position="164"/>
        <end position="181"/>
    </location>
</feature>
<proteinExistence type="predicted"/>
<evidence type="ECO:0000313" key="7">
    <source>
        <dbReference type="Proteomes" id="UP000215137"/>
    </source>
</evidence>
<dbReference type="Pfam" id="PF02659">
    <property type="entry name" value="Mntp"/>
    <property type="match status" value="2"/>
</dbReference>
<reference evidence="6 7" key="1">
    <citation type="submission" date="2017-08" db="EMBL/GenBank/DDBJ databases">
        <title>Complete Genome Sequence of Bacillus kochii Oregon-R-modENCODE STRAIN BDGP4, isolated from Drosophila melanogaster gut.</title>
        <authorList>
            <person name="Wan K.H."/>
            <person name="Yu C."/>
            <person name="Park S."/>
            <person name="Hammonds A.S."/>
            <person name="Booth B.W."/>
            <person name="Celniker S.E."/>
        </authorList>
    </citation>
    <scope>NUCLEOTIDE SEQUENCE [LARGE SCALE GENOMIC DNA]</scope>
    <source>
        <strain evidence="6 7">BDGP4</strain>
    </source>
</reference>
<organism evidence="6 7">
    <name type="scientific">Cytobacillus kochii</name>
    <dbReference type="NCBI Taxonomy" id="859143"/>
    <lineage>
        <taxon>Bacteria</taxon>
        <taxon>Bacillati</taxon>
        <taxon>Bacillota</taxon>
        <taxon>Bacilli</taxon>
        <taxon>Bacillales</taxon>
        <taxon>Bacillaceae</taxon>
        <taxon>Cytobacillus</taxon>
    </lineage>
</organism>
<evidence type="ECO:0000256" key="3">
    <source>
        <dbReference type="ARBA" id="ARBA00022989"/>
    </source>
</evidence>
<dbReference type="PANTHER" id="PTHR35529:SF2">
    <property type="entry name" value="SPORULATION PROTEIN YTAF-RELATED"/>
    <property type="match status" value="1"/>
</dbReference>
<feature type="transmembrane region" description="Helical" evidence="5">
    <location>
        <begin position="138"/>
        <end position="158"/>
    </location>
</feature>
<protein>
    <submittedName>
        <fullName evidence="6">Sporulation membrane protein YtaF</fullName>
    </submittedName>
</protein>
<evidence type="ECO:0000256" key="5">
    <source>
        <dbReference type="SAM" id="Phobius"/>
    </source>
</evidence>
<keyword evidence="2 5" id="KW-0812">Transmembrane</keyword>
<feature type="transmembrane region" description="Helical" evidence="5">
    <location>
        <begin position="6"/>
        <end position="25"/>
    </location>
</feature>
<dbReference type="InterPro" id="IPR003810">
    <property type="entry name" value="Mntp/YtaF"/>
</dbReference>
<dbReference type="PANTHER" id="PTHR35529">
    <property type="entry name" value="MANGANESE EFFLUX PUMP MNTP-RELATED"/>
    <property type="match status" value="1"/>
</dbReference>
<evidence type="ECO:0000256" key="4">
    <source>
        <dbReference type="ARBA" id="ARBA00023136"/>
    </source>
</evidence>
<feature type="transmembrane region" description="Helical" evidence="5">
    <location>
        <begin position="37"/>
        <end position="59"/>
    </location>
</feature>
<dbReference type="AlphaFoldDB" id="A0A248TKU5"/>